<name>A0A7J7KJQ7_BUGNE</name>
<evidence type="ECO:0000313" key="2">
    <source>
        <dbReference type="EMBL" id="KAF6037848.1"/>
    </source>
</evidence>
<protein>
    <submittedName>
        <fullName evidence="2">Uncharacterized protein</fullName>
    </submittedName>
</protein>
<organism evidence="2 3">
    <name type="scientific">Bugula neritina</name>
    <name type="common">Brown bryozoan</name>
    <name type="synonym">Sertularia neritina</name>
    <dbReference type="NCBI Taxonomy" id="10212"/>
    <lineage>
        <taxon>Eukaryota</taxon>
        <taxon>Metazoa</taxon>
        <taxon>Spiralia</taxon>
        <taxon>Lophotrochozoa</taxon>
        <taxon>Bryozoa</taxon>
        <taxon>Gymnolaemata</taxon>
        <taxon>Cheilostomatida</taxon>
        <taxon>Flustrina</taxon>
        <taxon>Buguloidea</taxon>
        <taxon>Bugulidae</taxon>
        <taxon>Bugula</taxon>
    </lineage>
</organism>
<keyword evidence="1" id="KW-0812">Transmembrane</keyword>
<dbReference type="Proteomes" id="UP000593567">
    <property type="component" value="Unassembled WGS sequence"/>
</dbReference>
<keyword evidence="3" id="KW-1185">Reference proteome</keyword>
<sequence>MASANLWEFTSSNHSLEYFKHSQHGQLVQAYRQNNHTVVRKYPSDWKSAFRFIVGLILSFVLTGIIITTTCISFIAVDKLGIKWNLHIPACIIATLALNNSANQYYRFIIQWNQGLPKKGRYCFIVMLGFMSVLSALCSVHTFLYVTNEVLDILALERLIIMYTCAFVLSVICD</sequence>
<feature type="transmembrane region" description="Helical" evidence="1">
    <location>
        <begin position="122"/>
        <end position="147"/>
    </location>
</feature>
<dbReference type="AlphaFoldDB" id="A0A7J7KJQ7"/>
<feature type="transmembrane region" description="Helical" evidence="1">
    <location>
        <begin position="50"/>
        <end position="76"/>
    </location>
</feature>
<comment type="caution">
    <text evidence="2">The sequence shown here is derived from an EMBL/GenBank/DDBJ whole genome shotgun (WGS) entry which is preliminary data.</text>
</comment>
<proteinExistence type="predicted"/>
<gene>
    <name evidence="2" type="ORF">EB796_003835</name>
</gene>
<accession>A0A7J7KJQ7</accession>
<keyword evidence="1" id="KW-1133">Transmembrane helix</keyword>
<keyword evidence="1" id="KW-0472">Membrane</keyword>
<evidence type="ECO:0000256" key="1">
    <source>
        <dbReference type="SAM" id="Phobius"/>
    </source>
</evidence>
<dbReference type="EMBL" id="VXIV02000505">
    <property type="protein sequence ID" value="KAF6037848.1"/>
    <property type="molecule type" value="Genomic_DNA"/>
</dbReference>
<feature type="transmembrane region" description="Helical" evidence="1">
    <location>
        <begin position="153"/>
        <end position="173"/>
    </location>
</feature>
<feature type="transmembrane region" description="Helical" evidence="1">
    <location>
        <begin position="82"/>
        <end position="101"/>
    </location>
</feature>
<evidence type="ECO:0000313" key="3">
    <source>
        <dbReference type="Proteomes" id="UP000593567"/>
    </source>
</evidence>
<reference evidence="2" key="1">
    <citation type="submission" date="2020-06" db="EMBL/GenBank/DDBJ databases">
        <title>Draft genome of Bugula neritina, a colonial animal packing powerful symbionts and potential medicines.</title>
        <authorList>
            <person name="Rayko M."/>
        </authorList>
    </citation>
    <scope>NUCLEOTIDE SEQUENCE [LARGE SCALE GENOMIC DNA]</scope>
    <source>
        <strain evidence="2">Kwan_BN1</strain>
    </source>
</reference>